<evidence type="ECO:0000313" key="2">
    <source>
        <dbReference type="EMBL" id="MCH6168058.1"/>
    </source>
</evidence>
<feature type="region of interest" description="Disordered" evidence="1">
    <location>
        <begin position="1"/>
        <end position="23"/>
    </location>
</feature>
<accession>A0ABS9TI22</accession>
<dbReference type="RefSeq" id="WP_241038707.1">
    <property type="nucleotide sequence ID" value="NZ_BAAAJF010000001.1"/>
</dbReference>
<dbReference type="Proteomes" id="UP001299970">
    <property type="component" value="Unassembled WGS sequence"/>
</dbReference>
<dbReference type="SUPFAM" id="SSF47413">
    <property type="entry name" value="lambda repressor-like DNA-binding domains"/>
    <property type="match status" value="1"/>
</dbReference>
<comment type="caution">
    <text evidence="2">The sequence shown here is derived from an EMBL/GenBank/DDBJ whole genome shotgun (WGS) entry which is preliminary data.</text>
</comment>
<evidence type="ECO:0000313" key="3">
    <source>
        <dbReference type="Proteomes" id="UP001299970"/>
    </source>
</evidence>
<dbReference type="Pfam" id="PF13560">
    <property type="entry name" value="HTH_31"/>
    <property type="match status" value="1"/>
</dbReference>
<dbReference type="InterPro" id="IPR001387">
    <property type="entry name" value="Cro/C1-type_HTH"/>
</dbReference>
<organism evidence="2 3">
    <name type="scientific">Pseudonocardia alaniniphila</name>
    <dbReference type="NCBI Taxonomy" id="75291"/>
    <lineage>
        <taxon>Bacteria</taxon>
        <taxon>Bacillati</taxon>
        <taxon>Actinomycetota</taxon>
        <taxon>Actinomycetes</taxon>
        <taxon>Pseudonocardiales</taxon>
        <taxon>Pseudonocardiaceae</taxon>
        <taxon>Pseudonocardia</taxon>
    </lineage>
</organism>
<dbReference type="EMBL" id="JAKXMK010000017">
    <property type="protein sequence ID" value="MCH6168058.1"/>
    <property type="molecule type" value="Genomic_DNA"/>
</dbReference>
<name>A0ABS9TI22_9PSEU</name>
<proteinExistence type="predicted"/>
<dbReference type="InterPro" id="IPR010982">
    <property type="entry name" value="Lambda_DNA-bd_dom_sf"/>
</dbReference>
<reference evidence="2 3" key="1">
    <citation type="submission" date="2022-03" db="EMBL/GenBank/DDBJ databases">
        <title>Pseudonocardia alaer sp. nov., a novel actinomycete isolated from reed forest soil.</title>
        <authorList>
            <person name="Wang L."/>
        </authorList>
    </citation>
    <scope>NUCLEOTIDE SEQUENCE [LARGE SCALE GENOMIC DNA]</scope>
    <source>
        <strain evidence="2 3">Y-16303</strain>
    </source>
</reference>
<dbReference type="CDD" id="cd00093">
    <property type="entry name" value="HTH_XRE"/>
    <property type="match status" value="1"/>
</dbReference>
<evidence type="ECO:0000256" key="1">
    <source>
        <dbReference type="SAM" id="MobiDB-lite"/>
    </source>
</evidence>
<sequence>MSSLDGSRAFAGAPGPTPEQDAEDLGLVLREARETQGVSAAELARRTDVAAGDILDFEAGRVIPAKPPFAIYMRALGFIA</sequence>
<dbReference type="Gene3D" id="1.10.260.40">
    <property type="entry name" value="lambda repressor-like DNA-binding domains"/>
    <property type="match status" value="1"/>
</dbReference>
<keyword evidence="3" id="KW-1185">Reference proteome</keyword>
<gene>
    <name evidence="2" type="ORF">MMF94_20415</name>
</gene>
<protein>
    <submittedName>
        <fullName evidence="2">Helix-turn-helix transcriptional regulator</fullName>
    </submittedName>
</protein>